<reference evidence="2" key="1">
    <citation type="journal article" date="2019" name="Int. J. Syst. Evol. Microbiol.">
        <title>The Global Catalogue of Microorganisms (GCM) 10K type strain sequencing project: providing services to taxonomists for standard genome sequencing and annotation.</title>
        <authorList>
            <consortium name="The Broad Institute Genomics Platform"/>
            <consortium name="The Broad Institute Genome Sequencing Center for Infectious Disease"/>
            <person name="Wu L."/>
            <person name="Ma J."/>
        </authorList>
    </citation>
    <scope>NUCLEOTIDE SEQUENCE [LARGE SCALE GENOMIC DNA]</scope>
    <source>
        <strain evidence="2">CCM 7491</strain>
    </source>
</reference>
<dbReference type="Proteomes" id="UP001595681">
    <property type="component" value="Unassembled WGS sequence"/>
</dbReference>
<gene>
    <name evidence="1" type="ORF">ACFOKF_06830</name>
</gene>
<proteinExistence type="predicted"/>
<accession>A0ABV7NBN1</accession>
<organism evidence="1 2">
    <name type="scientific">Sphingobium rhizovicinum</name>
    <dbReference type="NCBI Taxonomy" id="432308"/>
    <lineage>
        <taxon>Bacteria</taxon>
        <taxon>Pseudomonadati</taxon>
        <taxon>Pseudomonadota</taxon>
        <taxon>Alphaproteobacteria</taxon>
        <taxon>Sphingomonadales</taxon>
        <taxon>Sphingomonadaceae</taxon>
        <taxon>Sphingobium</taxon>
    </lineage>
</organism>
<name>A0ABV7NBN1_9SPHN</name>
<protein>
    <recommendedName>
        <fullName evidence="3">Alpha/beta hydrolase</fullName>
    </recommendedName>
</protein>
<evidence type="ECO:0000313" key="1">
    <source>
        <dbReference type="EMBL" id="MFC3440913.1"/>
    </source>
</evidence>
<sequence length="70" mass="7662">MPAGGDLKPRPLPNYLFRAPNDGKVSVAATHVAGQSDHLTLPIAHTAMIYSQPVADQVTHFLREGRFKRP</sequence>
<dbReference type="RefSeq" id="WP_380794280.1">
    <property type="nucleotide sequence ID" value="NZ_JBHRVU010000004.1"/>
</dbReference>
<evidence type="ECO:0008006" key="3">
    <source>
        <dbReference type="Google" id="ProtNLM"/>
    </source>
</evidence>
<dbReference type="EMBL" id="JBHRVU010000004">
    <property type="protein sequence ID" value="MFC3440913.1"/>
    <property type="molecule type" value="Genomic_DNA"/>
</dbReference>
<evidence type="ECO:0000313" key="2">
    <source>
        <dbReference type="Proteomes" id="UP001595681"/>
    </source>
</evidence>
<keyword evidence="2" id="KW-1185">Reference proteome</keyword>
<comment type="caution">
    <text evidence="1">The sequence shown here is derived from an EMBL/GenBank/DDBJ whole genome shotgun (WGS) entry which is preliminary data.</text>
</comment>